<accession>A0A238LJ44</accession>
<dbReference type="PROSITE" id="PS51257">
    <property type="entry name" value="PROKAR_LIPOPROTEIN"/>
    <property type="match status" value="1"/>
</dbReference>
<keyword evidence="1" id="KW-0732">Signal</keyword>
<evidence type="ECO:0000313" key="3">
    <source>
        <dbReference type="Proteomes" id="UP000201613"/>
    </source>
</evidence>
<dbReference type="OrthoDB" id="7876794at2"/>
<feature type="signal peptide" evidence="1">
    <location>
        <begin position="1"/>
        <end position="30"/>
    </location>
</feature>
<dbReference type="RefSeq" id="WP_133065074.1">
    <property type="nucleotide sequence ID" value="NZ_FXZK01000011.1"/>
</dbReference>
<protein>
    <recommendedName>
        <fullName evidence="4">Transferrin-binding protein B C-lobe/N-lobe beta barrel domain-containing protein</fullName>
    </recommendedName>
</protein>
<organism evidence="2 3">
    <name type="scientific">Flavimaricola marinus</name>
    <dbReference type="NCBI Taxonomy" id="1819565"/>
    <lineage>
        <taxon>Bacteria</taxon>
        <taxon>Pseudomonadati</taxon>
        <taxon>Pseudomonadota</taxon>
        <taxon>Alphaproteobacteria</taxon>
        <taxon>Rhodobacterales</taxon>
        <taxon>Paracoccaceae</taxon>
        <taxon>Flavimaricola</taxon>
    </lineage>
</organism>
<name>A0A238LJ44_9RHOB</name>
<dbReference type="AlphaFoldDB" id="A0A238LJ44"/>
<dbReference type="EMBL" id="FXZK01000011">
    <property type="protein sequence ID" value="SMY09671.1"/>
    <property type="molecule type" value="Genomic_DNA"/>
</dbReference>
<evidence type="ECO:0000256" key="1">
    <source>
        <dbReference type="SAM" id="SignalP"/>
    </source>
</evidence>
<evidence type="ECO:0000313" key="2">
    <source>
        <dbReference type="EMBL" id="SMY09671.1"/>
    </source>
</evidence>
<reference evidence="2 3" key="1">
    <citation type="submission" date="2017-05" db="EMBL/GenBank/DDBJ databases">
        <authorList>
            <person name="Song R."/>
            <person name="Chenine A.L."/>
            <person name="Ruprecht R.M."/>
        </authorList>
    </citation>
    <scope>NUCLEOTIDE SEQUENCE [LARGE SCALE GENOMIC DNA]</scope>
    <source>
        <strain evidence="2 3">CECT 8899</strain>
    </source>
</reference>
<gene>
    <name evidence="2" type="ORF">LOM8899_03843</name>
</gene>
<evidence type="ECO:0008006" key="4">
    <source>
        <dbReference type="Google" id="ProtNLM"/>
    </source>
</evidence>
<sequence>MTKCDDRGHLTASRAMRGVTVLLLAGLVSACSSTGGSTTAGGDGEDITLADFDTAFADAQGRVPTSDMRGSGAATYTGAVQMDLVDQSSAPVGAVIGDLSLSVDFDQNLQLGQPDNFQNAAVTGTISNITGQTTSGDTIDWSGDLTTDNGLSTSIVAIVTTTFPAPGVGEVTTRTGSLGAYFGGPVSVTSDQLTYEGDAYVVLSGSFTGSGGTGVWGQSQGFLTPDGAPSANNILAEFSGQGGFVASEQ</sequence>
<feature type="chain" id="PRO_5013303033" description="Transferrin-binding protein B C-lobe/N-lobe beta barrel domain-containing protein" evidence="1">
    <location>
        <begin position="31"/>
        <end position="249"/>
    </location>
</feature>
<dbReference type="Proteomes" id="UP000201613">
    <property type="component" value="Unassembled WGS sequence"/>
</dbReference>
<proteinExistence type="predicted"/>
<keyword evidence="3" id="KW-1185">Reference proteome</keyword>